<dbReference type="AlphaFoldDB" id="A0A1S2XA79"/>
<evidence type="ECO:0000313" key="4">
    <source>
        <dbReference type="Proteomes" id="UP000087171"/>
    </source>
</evidence>
<dbReference type="STRING" id="3827.A0A1S2XA79"/>
<dbReference type="NCBIfam" id="TIGR00756">
    <property type="entry name" value="PPR"/>
    <property type="match status" value="3"/>
</dbReference>
<dbReference type="Pfam" id="PF01535">
    <property type="entry name" value="PPR"/>
    <property type="match status" value="1"/>
</dbReference>
<dbReference type="Gene3D" id="1.25.40.10">
    <property type="entry name" value="Tetratricopeptide repeat domain"/>
    <property type="match status" value="3"/>
</dbReference>
<dbReference type="PANTHER" id="PTHR47939:SF9">
    <property type="entry name" value="(WILD MALAYSIAN BANANA) HYPOTHETICAL PROTEIN"/>
    <property type="match status" value="1"/>
</dbReference>
<keyword evidence="4" id="KW-1185">Reference proteome</keyword>
<keyword evidence="2" id="KW-0677">Repeat</keyword>
<reference evidence="4" key="1">
    <citation type="journal article" date="2013" name="Nat. Biotechnol.">
        <title>Draft genome sequence of chickpea (Cicer arietinum) provides a resource for trait improvement.</title>
        <authorList>
            <person name="Varshney R.K."/>
            <person name="Song C."/>
            <person name="Saxena R.K."/>
            <person name="Azam S."/>
            <person name="Yu S."/>
            <person name="Sharpe A.G."/>
            <person name="Cannon S."/>
            <person name="Baek J."/>
            <person name="Rosen B.D."/>
            <person name="Tar'an B."/>
            <person name="Millan T."/>
            <person name="Zhang X."/>
            <person name="Ramsay L.D."/>
            <person name="Iwata A."/>
            <person name="Wang Y."/>
            <person name="Nelson W."/>
            <person name="Farmer A.D."/>
            <person name="Gaur P.M."/>
            <person name="Soderlund C."/>
            <person name="Penmetsa R.V."/>
            <person name="Xu C."/>
            <person name="Bharti A.K."/>
            <person name="He W."/>
            <person name="Winter P."/>
            <person name="Zhao S."/>
            <person name="Hane J.K."/>
            <person name="Carrasquilla-Garcia N."/>
            <person name="Condie J.A."/>
            <person name="Upadhyaya H.D."/>
            <person name="Luo M.C."/>
            <person name="Thudi M."/>
            <person name="Gowda C.L."/>
            <person name="Singh N.P."/>
            <person name="Lichtenzveig J."/>
            <person name="Gali K.K."/>
            <person name="Rubio J."/>
            <person name="Nadarajan N."/>
            <person name="Dolezel J."/>
            <person name="Bansal K.C."/>
            <person name="Xu X."/>
            <person name="Edwards D."/>
            <person name="Zhang G."/>
            <person name="Kahl G."/>
            <person name="Gil J."/>
            <person name="Singh K.B."/>
            <person name="Datta S.K."/>
            <person name="Jackson S.A."/>
            <person name="Wang J."/>
            <person name="Cook D.R."/>
        </authorList>
    </citation>
    <scope>NUCLEOTIDE SEQUENCE [LARGE SCALE GENOMIC DNA]</scope>
    <source>
        <strain evidence="4">cv. CDC Frontier</strain>
    </source>
</reference>
<evidence type="ECO:0000256" key="2">
    <source>
        <dbReference type="ARBA" id="ARBA00022737"/>
    </source>
</evidence>
<dbReference type="eggNOG" id="KOG4197">
    <property type="taxonomic scope" value="Eukaryota"/>
</dbReference>
<gene>
    <name evidence="5" type="primary">LOC101489542</name>
</gene>
<evidence type="ECO:0000313" key="5">
    <source>
        <dbReference type="RefSeq" id="XP_004486122.2"/>
    </source>
</evidence>
<feature type="repeat" description="PPR" evidence="3">
    <location>
        <begin position="315"/>
        <end position="349"/>
    </location>
</feature>
<dbReference type="InterPro" id="IPR050667">
    <property type="entry name" value="PPR-containing_protein"/>
</dbReference>
<dbReference type="PaxDb" id="3827-XP_004486122.1"/>
<dbReference type="InterPro" id="IPR002885">
    <property type="entry name" value="PPR_rpt"/>
</dbReference>
<name>A0A1S2XA79_CICAR</name>
<comment type="similarity">
    <text evidence="1">Belongs to the PPR family. P subfamily.</text>
</comment>
<feature type="repeat" description="PPR" evidence="3">
    <location>
        <begin position="209"/>
        <end position="243"/>
    </location>
</feature>
<sequence>MFVFSFHTTHSLLFSKNLFLFHFLPLKNPSESPPPSTSPMAYRLRHAIRHYSTILSPNSSTPLTSKQKSRAALRLLKSETNPETIVEICRAASLSPESHLDRLAFSRAVNKLTAAKNFDAVRQFLDELLQTRPDLQNERFISHAIVLFGQANMLHQAMNTFNHMRENLNIVPSVKSLNALIFASLVAKNHKEVTRIYLEFPKIHSIQPDVETYNLVIKSFAESGSASSVFSILDEMDRNSVKPNVTTFNNSIGGFYNEEKFEEVGKLTNLMEKRYGLYPNLSTYNVRIQSLCKLKRSSEAKALFQGMISRGRKPNSVSYYHLIGGFCREGNLDEAKRLFSDMKLRGFKVDGGCYFTLVHFLCESGQFESALEIAKESIGKGWVPNFTTMKKLVNGLVSVSKVDDAKELIKVIKEKFAENSDKWSEIEEGLAKE</sequence>
<evidence type="ECO:0000256" key="1">
    <source>
        <dbReference type="ARBA" id="ARBA00007626"/>
    </source>
</evidence>
<evidence type="ECO:0000256" key="3">
    <source>
        <dbReference type="PROSITE-ProRule" id="PRU00708"/>
    </source>
</evidence>
<accession>A0A1S2XA79</accession>
<protein>
    <submittedName>
        <fullName evidence="5">Pentatricopeptide repeat-containing protein At1g61870, mitochondrial</fullName>
    </submittedName>
</protein>
<dbReference type="RefSeq" id="XP_004486122.2">
    <property type="nucleotide sequence ID" value="XM_004486065.3"/>
</dbReference>
<feature type="repeat" description="PPR" evidence="3">
    <location>
        <begin position="280"/>
        <end position="314"/>
    </location>
</feature>
<proteinExistence type="inferred from homology"/>
<dbReference type="Proteomes" id="UP000087171">
    <property type="component" value="Chromosome Ca1"/>
</dbReference>
<dbReference type="OrthoDB" id="185373at2759"/>
<feature type="repeat" description="PPR" evidence="3">
    <location>
        <begin position="350"/>
        <end position="384"/>
    </location>
</feature>
<dbReference type="PANTHER" id="PTHR47939">
    <property type="entry name" value="MEMBRANE-ASSOCIATED SALT-INDUCIBLE PROTEIN-LIKE"/>
    <property type="match status" value="1"/>
</dbReference>
<dbReference type="PROSITE" id="PS51375">
    <property type="entry name" value="PPR"/>
    <property type="match status" value="4"/>
</dbReference>
<dbReference type="Pfam" id="PF13041">
    <property type="entry name" value="PPR_2"/>
    <property type="match status" value="2"/>
</dbReference>
<organism evidence="4 5">
    <name type="scientific">Cicer arietinum</name>
    <name type="common">Chickpea</name>
    <name type="synonym">Garbanzo</name>
    <dbReference type="NCBI Taxonomy" id="3827"/>
    <lineage>
        <taxon>Eukaryota</taxon>
        <taxon>Viridiplantae</taxon>
        <taxon>Streptophyta</taxon>
        <taxon>Embryophyta</taxon>
        <taxon>Tracheophyta</taxon>
        <taxon>Spermatophyta</taxon>
        <taxon>Magnoliopsida</taxon>
        <taxon>eudicotyledons</taxon>
        <taxon>Gunneridae</taxon>
        <taxon>Pentapetalae</taxon>
        <taxon>rosids</taxon>
        <taxon>fabids</taxon>
        <taxon>Fabales</taxon>
        <taxon>Fabaceae</taxon>
        <taxon>Papilionoideae</taxon>
        <taxon>50 kb inversion clade</taxon>
        <taxon>NPAAA clade</taxon>
        <taxon>Hologalegina</taxon>
        <taxon>IRL clade</taxon>
        <taxon>Cicereae</taxon>
        <taxon>Cicer</taxon>
    </lineage>
</organism>
<reference evidence="5" key="2">
    <citation type="submission" date="2025-08" db="UniProtKB">
        <authorList>
            <consortium name="RefSeq"/>
        </authorList>
    </citation>
    <scope>IDENTIFICATION</scope>
    <source>
        <tissue evidence="5">Etiolated seedlings</tissue>
    </source>
</reference>
<dbReference type="KEGG" id="cam:101489542"/>
<dbReference type="InterPro" id="IPR011990">
    <property type="entry name" value="TPR-like_helical_dom_sf"/>
</dbReference>